<comment type="caution">
    <text evidence="2">The sequence shown here is derived from an EMBL/GenBank/DDBJ whole genome shotgun (WGS) entry which is preliminary data.</text>
</comment>
<name>A0A934NF57_9BACT</name>
<feature type="transmembrane region" description="Helical" evidence="1">
    <location>
        <begin position="6"/>
        <end position="22"/>
    </location>
</feature>
<feature type="transmembrane region" description="Helical" evidence="1">
    <location>
        <begin position="448"/>
        <end position="469"/>
    </location>
</feature>
<feature type="transmembrane region" description="Helical" evidence="1">
    <location>
        <begin position="155"/>
        <end position="176"/>
    </location>
</feature>
<protein>
    <submittedName>
        <fullName evidence="2">Uncharacterized protein</fullName>
    </submittedName>
</protein>
<organism evidence="2 3">
    <name type="scientific">Candidatus Amunia macphersoniae</name>
    <dbReference type="NCBI Taxonomy" id="3127014"/>
    <lineage>
        <taxon>Bacteria</taxon>
        <taxon>Bacillati</taxon>
        <taxon>Candidatus Dormiibacterota</taxon>
        <taxon>Candidatus Dormibacteria</taxon>
        <taxon>Candidatus Aeolococcales</taxon>
        <taxon>Candidatus Aeolococcaceae</taxon>
        <taxon>Candidatus Amunia</taxon>
    </lineage>
</organism>
<feature type="transmembrane region" description="Helical" evidence="1">
    <location>
        <begin position="223"/>
        <end position="239"/>
    </location>
</feature>
<evidence type="ECO:0000313" key="3">
    <source>
        <dbReference type="Proteomes" id="UP000614410"/>
    </source>
</evidence>
<feature type="transmembrane region" description="Helical" evidence="1">
    <location>
        <begin position="336"/>
        <end position="357"/>
    </location>
</feature>
<feature type="transmembrane region" description="Helical" evidence="1">
    <location>
        <begin position="196"/>
        <end position="216"/>
    </location>
</feature>
<reference evidence="2 3" key="1">
    <citation type="submission" date="2020-10" db="EMBL/GenBank/DDBJ databases">
        <title>Ca. Dormibacterota MAGs.</title>
        <authorList>
            <person name="Montgomery K."/>
        </authorList>
    </citation>
    <scope>NUCLEOTIDE SEQUENCE [LARGE SCALE GENOMIC DNA]</scope>
    <source>
        <strain evidence="2">Mitchell_Peninsula_5</strain>
    </source>
</reference>
<sequence length="537" mass="52086">MLSGGVRLGLVVAAPALGALLVHELRGRRRLAIGITLAAVLACAALIASLISGLTGGGSVEHTFGTAIPGVDFTARADGASVAIVLVACLAALLAIPRHRGHAERLAGLLLCLAGTTAVATGGNLVLLTGGVEVIAAGTLLLCGGGGGGARSAMVLAGFLGASGVALVAAAGQLVAGAGSSDLAFVPQGAVRGGLAVPWALGGIGLLLSPAVPGAAAAPRRDWAAVGALPAGFLVLLRLHQSAGGQLPGTAAVTLALAGAVVAGSAAVSALRARSLAAAARSSVAILIGILLSLFGGPLAADGAILAGLFLALELGLIAVPSWTRQPGPWAAASTAALALPGGAAFAVTVVGLGVVAQRGVSAFPQLTVLCAALAAAAIAVARALAVPGRGWRPALPGAVIATAAGLAGGLLPGFALGQLATPLAGGAASVDLDAGALQLPGAGFAGGYFMLAAAILLVATWCAMLIVADEPVLLATRRSSIVSMPALGQLLTIRRRTLPAFGRAVRALATVDHWLETQPRLPLFVGAAAVAVLFFH</sequence>
<proteinExistence type="predicted"/>
<accession>A0A934NF57</accession>
<keyword evidence="1" id="KW-0472">Membrane</keyword>
<feature type="transmembrane region" description="Helical" evidence="1">
    <location>
        <begin position="103"/>
        <end position="120"/>
    </location>
</feature>
<dbReference type="Proteomes" id="UP000614410">
    <property type="component" value="Unassembled WGS sequence"/>
</dbReference>
<dbReference type="AlphaFoldDB" id="A0A934NF57"/>
<gene>
    <name evidence="2" type="ORF">JF887_08680</name>
</gene>
<feature type="transmembrane region" description="Helical" evidence="1">
    <location>
        <begin position="363"/>
        <end position="386"/>
    </location>
</feature>
<keyword evidence="1" id="KW-1133">Transmembrane helix</keyword>
<evidence type="ECO:0000313" key="2">
    <source>
        <dbReference type="EMBL" id="MBJ7609488.1"/>
    </source>
</evidence>
<feature type="transmembrane region" description="Helical" evidence="1">
    <location>
        <begin position="126"/>
        <end position="143"/>
    </location>
</feature>
<evidence type="ECO:0000256" key="1">
    <source>
        <dbReference type="SAM" id="Phobius"/>
    </source>
</evidence>
<feature type="transmembrane region" description="Helical" evidence="1">
    <location>
        <begin position="31"/>
        <end position="51"/>
    </location>
</feature>
<feature type="transmembrane region" description="Helical" evidence="1">
    <location>
        <begin position="398"/>
        <end position="417"/>
    </location>
</feature>
<feature type="transmembrane region" description="Helical" evidence="1">
    <location>
        <begin position="79"/>
        <end position="96"/>
    </location>
</feature>
<feature type="transmembrane region" description="Helical" evidence="1">
    <location>
        <begin position="251"/>
        <end position="271"/>
    </location>
</feature>
<dbReference type="EMBL" id="JAEKNN010000046">
    <property type="protein sequence ID" value="MBJ7609488.1"/>
    <property type="molecule type" value="Genomic_DNA"/>
</dbReference>
<feature type="transmembrane region" description="Helical" evidence="1">
    <location>
        <begin position="278"/>
        <end position="297"/>
    </location>
</feature>
<keyword evidence="1" id="KW-0812">Transmembrane</keyword>
<feature type="transmembrane region" description="Helical" evidence="1">
    <location>
        <begin position="303"/>
        <end position="324"/>
    </location>
</feature>